<accession>A0A2B3TZX5</accession>
<gene>
    <name evidence="1" type="ORF">COK86_20445</name>
</gene>
<reference evidence="1 2" key="1">
    <citation type="submission" date="2017-09" db="EMBL/GenBank/DDBJ databases">
        <title>Large-scale bioinformatics analysis of Bacillus genomes uncovers conserved roles of natural products in bacterial physiology.</title>
        <authorList>
            <consortium name="Agbiome Team Llc"/>
            <person name="Bleich R.M."/>
            <person name="Grubbs K.J."/>
            <person name="Santa Maria K.C."/>
            <person name="Allen S.E."/>
            <person name="Farag S."/>
            <person name="Shank E.A."/>
            <person name="Bowers A."/>
        </authorList>
    </citation>
    <scope>NUCLEOTIDE SEQUENCE [LARGE SCALE GENOMIC DNA]</scope>
    <source>
        <strain evidence="1 2">AFS061806</strain>
    </source>
</reference>
<dbReference type="RefSeq" id="WP_098666113.1">
    <property type="nucleotide sequence ID" value="NZ_NVDG01000033.1"/>
</dbReference>
<dbReference type="AlphaFoldDB" id="A0A2B3TZX5"/>
<evidence type="ECO:0000313" key="2">
    <source>
        <dbReference type="Proteomes" id="UP000224076"/>
    </source>
</evidence>
<organism evidence="1 2">
    <name type="scientific">Bacillus cereus</name>
    <dbReference type="NCBI Taxonomy" id="1396"/>
    <lineage>
        <taxon>Bacteria</taxon>
        <taxon>Bacillati</taxon>
        <taxon>Bacillota</taxon>
        <taxon>Bacilli</taxon>
        <taxon>Bacillales</taxon>
        <taxon>Bacillaceae</taxon>
        <taxon>Bacillus</taxon>
        <taxon>Bacillus cereus group</taxon>
    </lineage>
</organism>
<sequence length="168" mass="19177">MKNVLPKQNVKAMKKMLMQQGMLLMDADKQVEIEIENFTAIATLDALFDGNYHFEGREFVVDLTPSQEEFAVGMFEEMVDTFMPEDEIRQELMGRAVGARYMITHAQCALLPKVAHMNHLRMQALIVDGIYSDEVVKQAEKIAHQAELWSKVETHALNFINQSMGTLK</sequence>
<evidence type="ECO:0000313" key="1">
    <source>
        <dbReference type="EMBL" id="PFU40165.1"/>
    </source>
</evidence>
<proteinExistence type="predicted"/>
<name>A0A2B3TZX5_BACCE</name>
<dbReference type="EMBL" id="NVDG01000033">
    <property type="protein sequence ID" value="PFU40165.1"/>
    <property type="molecule type" value="Genomic_DNA"/>
</dbReference>
<dbReference type="Proteomes" id="UP000224076">
    <property type="component" value="Unassembled WGS sequence"/>
</dbReference>
<protein>
    <submittedName>
        <fullName evidence="1">Uncharacterized protein</fullName>
    </submittedName>
</protein>
<comment type="caution">
    <text evidence="1">The sequence shown here is derived from an EMBL/GenBank/DDBJ whole genome shotgun (WGS) entry which is preliminary data.</text>
</comment>